<proteinExistence type="inferred from homology"/>
<keyword evidence="4" id="KW-0067">ATP-binding</keyword>
<dbReference type="PANTHER" id="PTHR11042">
    <property type="entry name" value="EUKARYOTIC TRANSLATION INITIATION FACTOR 2-ALPHA KINASE EIF2-ALPHA KINASE -RELATED"/>
    <property type="match status" value="1"/>
</dbReference>
<feature type="compositionally biased region" description="Basic and acidic residues" evidence="6">
    <location>
        <begin position="30"/>
        <end position="46"/>
    </location>
</feature>
<name>A0A1V6SQP5_9EURO</name>
<dbReference type="AlphaFoldDB" id="A0A1V6SQP5"/>
<evidence type="ECO:0000256" key="3">
    <source>
        <dbReference type="ARBA" id="ARBA00022777"/>
    </source>
</evidence>
<dbReference type="InterPro" id="IPR008271">
    <property type="entry name" value="Ser/Thr_kinase_AS"/>
</dbReference>
<feature type="compositionally biased region" description="Basic residues" evidence="6">
    <location>
        <begin position="47"/>
        <end position="62"/>
    </location>
</feature>
<dbReference type="Proteomes" id="UP000191285">
    <property type="component" value="Unassembled WGS sequence"/>
</dbReference>
<evidence type="ECO:0000256" key="2">
    <source>
        <dbReference type="ARBA" id="ARBA00022741"/>
    </source>
</evidence>
<dbReference type="GO" id="GO:0005634">
    <property type="term" value="C:nucleus"/>
    <property type="evidence" value="ECO:0007669"/>
    <property type="project" value="TreeGrafter"/>
</dbReference>
<evidence type="ECO:0000256" key="5">
    <source>
        <dbReference type="ARBA" id="ARBA00037982"/>
    </source>
</evidence>
<dbReference type="SUPFAM" id="SSF56112">
    <property type="entry name" value="Protein kinase-like (PK-like)"/>
    <property type="match status" value="1"/>
</dbReference>
<keyword evidence="2" id="KW-0547">Nucleotide-binding</keyword>
<sequence>MKPNENKNYEAEKASHQSIQGRDPLLGQDDTTRLGLKSEREPPLRRDQKRHQKRRQKRRQKRQSSSQEAERDYEKTLSNQSSRNSVSPTHSLPLVRDTVAMAEEQLDTFFSVSTEGRQSYNDSEISQIGRLLRQTHSAWSRVPRTYIILRTIDCLQHLDQIIELNEFFDYMLPVNQAGVPDCLSPKMRNMFLNSQKLILTQSMDLERGADGHHCHFAKGDSLPFDRIGYLGTGGFGEVDRILSHISFQEYARKRVPRKKAFGGRGVEALKSIIREIEAMKNLKHYHIVKFVGSYTDPKYLGVIMHPVAECDLFAYLERAGREDHAEIRTFFGCLATGLKFLHDSQFRHKDIKPQNILVKQGRVYLTDFGLSLDFEDATGSTTVGMVNYMTKRYCPPEVALWEPRNTLSDIWSLGLIFLEMVVILKGRTIEWMDGFLGDNGSYQTLVRSNSTGLVKLLTELRQTGSLSDNVTLIWIQQMLQEKHILRPSAGSLVTSITQPNSNEGPETIFCGICCLAPDNSDSDDSDDIEEENFLRDLAFRTRV</sequence>
<evidence type="ECO:0000313" key="9">
    <source>
        <dbReference type="Proteomes" id="UP000191285"/>
    </source>
</evidence>
<dbReference type="InterPro" id="IPR050339">
    <property type="entry name" value="CC_SR_Kinase"/>
</dbReference>
<dbReference type="InterPro" id="IPR000719">
    <property type="entry name" value="Prot_kinase_dom"/>
</dbReference>
<comment type="caution">
    <text evidence="8">The sequence shown here is derived from an EMBL/GenBank/DDBJ whole genome shotgun (WGS) entry which is preliminary data.</text>
</comment>
<dbReference type="InterPro" id="IPR011009">
    <property type="entry name" value="Kinase-like_dom_sf"/>
</dbReference>
<evidence type="ECO:0000256" key="1">
    <source>
        <dbReference type="ARBA" id="ARBA00022679"/>
    </source>
</evidence>
<dbReference type="GO" id="GO:0005524">
    <property type="term" value="F:ATP binding"/>
    <property type="evidence" value="ECO:0007669"/>
    <property type="project" value="UniProtKB-KW"/>
</dbReference>
<dbReference type="Gene3D" id="1.10.510.10">
    <property type="entry name" value="Transferase(Phosphotransferase) domain 1"/>
    <property type="match status" value="1"/>
</dbReference>
<evidence type="ECO:0000259" key="7">
    <source>
        <dbReference type="PROSITE" id="PS50011"/>
    </source>
</evidence>
<dbReference type="SMART" id="SM00220">
    <property type="entry name" value="S_TKc"/>
    <property type="match status" value="1"/>
</dbReference>
<dbReference type="STRING" id="303698.A0A1V6SQP5"/>
<dbReference type="PROSITE" id="PS50011">
    <property type="entry name" value="PROTEIN_KINASE_DOM"/>
    <property type="match status" value="1"/>
</dbReference>
<feature type="region of interest" description="Disordered" evidence="6">
    <location>
        <begin position="1"/>
        <end position="92"/>
    </location>
</feature>
<dbReference type="Pfam" id="PF00069">
    <property type="entry name" value="Pkinase"/>
    <property type="match status" value="1"/>
</dbReference>
<evidence type="ECO:0000313" key="8">
    <source>
        <dbReference type="EMBL" id="OQE16198.1"/>
    </source>
</evidence>
<accession>A0A1V6SQP5</accession>
<reference evidence="9" key="1">
    <citation type="journal article" date="2017" name="Nat. Microbiol.">
        <title>Global analysis of biosynthetic gene clusters reveals vast potential of secondary metabolite production in Penicillium species.</title>
        <authorList>
            <person name="Nielsen J.C."/>
            <person name="Grijseels S."/>
            <person name="Prigent S."/>
            <person name="Ji B."/>
            <person name="Dainat J."/>
            <person name="Nielsen K.F."/>
            <person name="Frisvad J.C."/>
            <person name="Workman M."/>
            <person name="Nielsen J."/>
        </authorList>
    </citation>
    <scope>NUCLEOTIDE SEQUENCE [LARGE SCALE GENOMIC DNA]</scope>
    <source>
        <strain evidence="9">IBT 24891</strain>
    </source>
</reference>
<comment type="similarity">
    <text evidence="5">Belongs to the protein kinase superfamily. Ser/Thr protein kinase family. GCN2 subfamily.</text>
</comment>
<organism evidence="8 9">
    <name type="scientific">Penicillium steckii</name>
    <dbReference type="NCBI Taxonomy" id="303698"/>
    <lineage>
        <taxon>Eukaryota</taxon>
        <taxon>Fungi</taxon>
        <taxon>Dikarya</taxon>
        <taxon>Ascomycota</taxon>
        <taxon>Pezizomycotina</taxon>
        <taxon>Eurotiomycetes</taxon>
        <taxon>Eurotiomycetidae</taxon>
        <taxon>Eurotiales</taxon>
        <taxon>Aspergillaceae</taxon>
        <taxon>Penicillium</taxon>
    </lineage>
</organism>
<dbReference type="PROSITE" id="PS00108">
    <property type="entry name" value="PROTEIN_KINASE_ST"/>
    <property type="match status" value="1"/>
</dbReference>
<dbReference type="OrthoDB" id="4161460at2759"/>
<dbReference type="CDD" id="cd00180">
    <property type="entry name" value="PKc"/>
    <property type="match status" value="1"/>
</dbReference>
<protein>
    <recommendedName>
        <fullName evidence="7">Protein kinase domain-containing protein</fullName>
    </recommendedName>
</protein>
<gene>
    <name evidence="8" type="ORF">PENSTE_c025G04350</name>
</gene>
<dbReference type="EMBL" id="MLKD01000025">
    <property type="protein sequence ID" value="OQE16198.1"/>
    <property type="molecule type" value="Genomic_DNA"/>
</dbReference>
<keyword evidence="9" id="KW-1185">Reference proteome</keyword>
<evidence type="ECO:0000256" key="6">
    <source>
        <dbReference type="SAM" id="MobiDB-lite"/>
    </source>
</evidence>
<dbReference type="GO" id="GO:0005737">
    <property type="term" value="C:cytoplasm"/>
    <property type="evidence" value="ECO:0007669"/>
    <property type="project" value="TreeGrafter"/>
</dbReference>
<keyword evidence="1" id="KW-0808">Transferase</keyword>
<feature type="domain" description="Protein kinase" evidence="7">
    <location>
        <begin position="224"/>
        <end position="501"/>
    </location>
</feature>
<feature type="compositionally biased region" description="Polar residues" evidence="6">
    <location>
        <begin position="76"/>
        <end position="90"/>
    </location>
</feature>
<evidence type="ECO:0000256" key="4">
    <source>
        <dbReference type="ARBA" id="ARBA00022840"/>
    </source>
</evidence>
<keyword evidence="3" id="KW-0418">Kinase</keyword>
<dbReference type="GO" id="GO:0004672">
    <property type="term" value="F:protein kinase activity"/>
    <property type="evidence" value="ECO:0007669"/>
    <property type="project" value="InterPro"/>
</dbReference>
<feature type="compositionally biased region" description="Basic and acidic residues" evidence="6">
    <location>
        <begin position="1"/>
        <end position="15"/>
    </location>
</feature>